<dbReference type="CDD" id="cd00002">
    <property type="entry name" value="YbaK_deacylase"/>
    <property type="match status" value="1"/>
</dbReference>
<dbReference type="NCBIfam" id="TIGR00011">
    <property type="entry name" value="YbaK_EbsC"/>
    <property type="match status" value="1"/>
</dbReference>
<accession>A0ABM7FUY5</accession>
<dbReference type="InterPro" id="IPR036754">
    <property type="entry name" value="YbaK/aa-tRNA-synt-asso_dom_sf"/>
</dbReference>
<proteinExistence type="inferred from homology"/>
<dbReference type="Proteomes" id="UP000274772">
    <property type="component" value="Chromosome"/>
</dbReference>
<protein>
    <recommendedName>
        <fullName evidence="4">Cys-tRNA(Pro)/Cys-tRNA(Cys) deacylase</fullName>
        <ecNumber evidence="4">4.2.-.-</ecNumber>
    </recommendedName>
</protein>
<keyword evidence="7" id="KW-1185">Reference proteome</keyword>
<dbReference type="SUPFAM" id="SSF55826">
    <property type="entry name" value="YbaK/ProRS associated domain"/>
    <property type="match status" value="1"/>
</dbReference>
<dbReference type="EMBL" id="AP018586">
    <property type="protein sequence ID" value="BBD93233.1"/>
    <property type="molecule type" value="Genomic_DNA"/>
</dbReference>
<dbReference type="Pfam" id="PF04073">
    <property type="entry name" value="tRNA_edit"/>
    <property type="match status" value="1"/>
</dbReference>
<sequence>MAKTKKTNAMRMLDRAKIDYETNTYEVTEKHQHGEQIAKMVGANVEEVYKTLVLENANHEHFVFVIPVNASLDMKQAAHVVNEKKLNLMPLDQLKQVTGYVRGGCSPIGMKHLFKTTIDRSAQNLDKIYVSGGQRGMQIIIKVEDLIKMTEAQVAHITHD</sequence>
<dbReference type="Gene3D" id="3.90.960.10">
    <property type="entry name" value="YbaK/aminoacyl-tRNA synthetase-associated domain"/>
    <property type="match status" value="1"/>
</dbReference>
<gene>
    <name evidence="6" type="ORF">JMUB590_2179</name>
</gene>
<dbReference type="InterPro" id="IPR007214">
    <property type="entry name" value="YbaK/aa-tRNA-synth-assoc-dom"/>
</dbReference>
<dbReference type="PANTHER" id="PTHR30411">
    <property type="entry name" value="CYTOPLASMIC PROTEIN"/>
    <property type="match status" value="1"/>
</dbReference>
<evidence type="ECO:0000313" key="7">
    <source>
        <dbReference type="Proteomes" id="UP000274772"/>
    </source>
</evidence>
<evidence type="ECO:0000256" key="1">
    <source>
        <dbReference type="ARBA" id="ARBA00009798"/>
    </source>
</evidence>
<feature type="domain" description="YbaK/aminoacyl-tRNA synthetase-associated" evidence="5">
    <location>
        <begin position="35"/>
        <end position="148"/>
    </location>
</feature>
<keyword evidence="3 4" id="KW-0456">Lyase</keyword>
<evidence type="ECO:0000256" key="2">
    <source>
        <dbReference type="ARBA" id="ARBA00022917"/>
    </source>
</evidence>
<dbReference type="PANTHER" id="PTHR30411:SF0">
    <property type="entry name" value="CYS-TRNA(PRO)_CYS-TRNA(CYS) DEACYLASE YBAK"/>
    <property type="match status" value="1"/>
</dbReference>
<dbReference type="RefSeq" id="WP_002441426.1">
    <property type="nucleotide sequence ID" value="NZ_AP018585.1"/>
</dbReference>
<organism evidence="6 7">
    <name type="scientific">Staphylococcus caprae</name>
    <dbReference type="NCBI Taxonomy" id="29380"/>
    <lineage>
        <taxon>Bacteria</taxon>
        <taxon>Bacillati</taxon>
        <taxon>Bacillota</taxon>
        <taxon>Bacilli</taxon>
        <taxon>Bacillales</taxon>
        <taxon>Staphylococcaceae</taxon>
        <taxon>Staphylococcus</taxon>
    </lineage>
</organism>
<name>A0ABM7FUY5_9STAP</name>
<dbReference type="PIRSF" id="PIRSF006181">
    <property type="entry name" value="EbsC_YbaK"/>
    <property type="match status" value="1"/>
</dbReference>
<comment type="similarity">
    <text evidence="1 4">Belongs to the prolyl-tRNA editing family. YbaK/EbsC subfamily.</text>
</comment>
<keyword evidence="2 4" id="KW-0648">Protein biosynthesis</keyword>
<evidence type="ECO:0000256" key="4">
    <source>
        <dbReference type="PIRNR" id="PIRNR006181"/>
    </source>
</evidence>
<reference evidence="6 7" key="1">
    <citation type="submission" date="2018-05" db="EMBL/GenBank/DDBJ databases">
        <title>Complete genome sequencing of three human clinical isolates of Staphylococcus caprae reveals virulence factors similar to those of S. epidermidis and S. capitis.</title>
        <authorList>
            <person name="Watanabe S."/>
            <person name="Cui L."/>
        </authorList>
    </citation>
    <scope>NUCLEOTIDE SEQUENCE [LARGE SCALE GENOMIC DNA]</scope>
    <source>
        <strain evidence="6 7">JMUB590</strain>
    </source>
</reference>
<dbReference type="EC" id="4.2.-.-" evidence="4"/>
<dbReference type="InterPro" id="IPR004369">
    <property type="entry name" value="Prolyl-tRNA_editing_YbaK/EbsC"/>
</dbReference>
<dbReference type="GeneID" id="58051912"/>
<evidence type="ECO:0000259" key="5">
    <source>
        <dbReference type="Pfam" id="PF04073"/>
    </source>
</evidence>
<evidence type="ECO:0000256" key="3">
    <source>
        <dbReference type="ARBA" id="ARBA00023239"/>
    </source>
</evidence>
<evidence type="ECO:0000313" key="6">
    <source>
        <dbReference type="EMBL" id="BBD93233.1"/>
    </source>
</evidence>